<proteinExistence type="predicted"/>
<evidence type="ECO:0000313" key="3">
    <source>
        <dbReference type="Proteomes" id="UP000006054"/>
    </source>
</evidence>
<evidence type="ECO:0000313" key="2">
    <source>
        <dbReference type="EMBL" id="AFM03747.1"/>
    </source>
</evidence>
<accession>I4AIG2</accession>
<keyword evidence="1" id="KW-0732">Signal</keyword>
<name>I4AIG2_BERLS</name>
<feature type="signal peptide" evidence="1">
    <location>
        <begin position="1"/>
        <end position="23"/>
    </location>
</feature>
<evidence type="ECO:0000256" key="1">
    <source>
        <dbReference type="SAM" id="SignalP"/>
    </source>
</evidence>
<organism evidence="2 3">
    <name type="scientific">Bernardetia litoralis (strain ATCC 23117 / DSM 6794 / NBRC 15988 / NCIMB 1366 / Fx l1 / Sio-4)</name>
    <name type="common">Flexibacter litoralis</name>
    <dbReference type="NCBI Taxonomy" id="880071"/>
    <lineage>
        <taxon>Bacteria</taxon>
        <taxon>Pseudomonadati</taxon>
        <taxon>Bacteroidota</taxon>
        <taxon>Cytophagia</taxon>
        <taxon>Cytophagales</taxon>
        <taxon>Bernardetiaceae</taxon>
        <taxon>Bernardetia</taxon>
    </lineage>
</organism>
<protein>
    <submittedName>
        <fullName evidence="2">Uncharacterized protein</fullName>
    </submittedName>
</protein>
<dbReference type="AlphaFoldDB" id="I4AIG2"/>
<reference evidence="3" key="1">
    <citation type="submission" date="2012-06" db="EMBL/GenBank/DDBJ databases">
        <title>The complete genome of Flexibacter litoralis DSM 6794.</title>
        <authorList>
            <person name="Lucas S."/>
            <person name="Copeland A."/>
            <person name="Lapidus A."/>
            <person name="Glavina del Rio T."/>
            <person name="Dalin E."/>
            <person name="Tice H."/>
            <person name="Bruce D."/>
            <person name="Goodwin L."/>
            <person name="Pitluck S."/>
            <person name="Peters L."/>
            <person name="Ovchinnikova G."/>
            <person name="Lu M."/>
            <person name="Kyrpides N."/>
            <person name="Mavromatis K."/>
            <person name="Ivanova N."/>
            <person name="Brettin T."/>
            <person name="Detter J.C."/>
            <person name="Han C."/>
            <person name="Larimer F."/>
            <person name="Land M."/>
            <person name="Hauser L."/>
            <person name="Markowitz V."/>
            <person name="Cheng J.-F."/>
            <person name="Hugenholtz P."/>
            <person name="Woyke T."/>
            <person name="Wu D."/>
            <person name="Spring S."/>
            <person name="Lang E."/>
            <person name="Kopitz M."/>
            <person name="Brambilla E."/>
            <person name="Klenk H.-P."/>
            <person name="Eisen J.A."/>
        </authorList>
    </citation>
    <scope>NUCLEOTIDE SEQUENCE [LARGE SCALE GENOMIC DNA]</scope>
    <source>
        <strain evidence="3">ATCC 23117 / DSM 6794 / NBRC 15988 / NCIMB 1366 / Sio-4</strain>
    </source>
</reference>
<dbReference type="KEGG" id="fli:Fleli_1315"/>
<keyword evidence="3" id="KW-1185">Reference proteome</keyword>
<dbReference type="OrthoDB" id="645057at2"/>
<dbReference type="STRING" id="880071.Fleli_1315"/>
<dbReference type="Proteomes" id="UP000006054">
    <property type="component" value="Chromosome"/>
</dbReference>
<gene>
    <name evidence="2" type="ordered locus">Fleli_1315</name>
</gene>
<dbReference type="EMBL" id="CP003345">
    <property type="protein sequence ID" value="AFM03747.1"/>
    <property type="molecule type" value="Genomic_DNA"/>
</dbReference>
<feature type="chain" id="PRO_5003685897" evidence="1">
    <location>
        <begin position="24"/>
        <end position="223"/>
    </location>
</feature>
<dbReference type="RefSeq" id="WP_014797204.1">
    <property type="nucleotide sequence ID" value="NC_018018.1"/>
</dbReference>
<sequence precursor="true">MKYLLLLTFYLFSHFLYSQVSQAELSNLISPDLEAERYWEYAYRMKDTVTEMRWRIKYLANPNDTNAVYISCKKGEVQTVYKIPRILGGYRTYFVPAFVKETTHCIYFQYGCATSCQAILVFSKIRRKFTDFQKVVEADLNLNLIVRVTDWNTHNNEFELELIDLREYKNYIIMYENYCRAASYKNICVNEVIFSDKQVIIKTTLSAPKNWEKEIKETRVIKF</sequence>
<dbReference type="HOGENOM" id="CLU_1238692_0_0_10"/>